<dbReference type="GO" id="GO:2000142">
    <property type="term" value="P:regulation of DNA-templated transcription initiation"/>
    <property type="evidence" value="ECO:0007669"/>
    <property type="project" value="TreeGrafter"/>
</dbReference>
<keyword evidence="3" id="KW-0238">DNA-binding</keyword>
<dbReference type="Pfam" id="PF03466">
    <property type="entry name" value="LysR_substrate"/>
    <property type="match status" value="1"/>
</dbReference>
<dbReference type="Gene3D" id="1.10.10.10">
    <property type="entry name" value="Winged helix-like DNA-binding domain superfamily/Winged helix DNA-binding domain"/>
    <property type="match status" value="1"/>
</dbReference>
<dbReference type="EMBL" id="CP017147">
    <property type="protein sequence ID" value="AOO81827.1"/>
    <property type="molecule type" value="Genomic_DNA"/>
</dbReference>
<reference evidence="7 8" key="1">
    <citation type="journal article" date="2015" name="Antonie Van Leeuwenhoek">
        <title>Bosea vaviloviae sp. nov., a new species of slow-growing rhizobia isolated from nodules of the relict species Vavilovia formosa (Stev.) Fed.</title>
        <authorList>
            <person name="Safronova V.I."/>
            <person name="Kuznetsova I.G."/>
            <person name="Sazanova A.L."/>
            <person name="Kimeklis A.K."/>
            <person name="Belimov A.A."/>
            <person name="Andronov E.E."/>
            <person name="Pinaev A.G."/>
            <person name="Chizhevskaya E.P."/>
            <person name="Pukhaev A.R."/>
            <person name="Popov K.P."/>
            <person name="Willems A."/>
            <person name="Tikhonovich I.A."/>
        </authorList>
    </citation>
    <scope>NUCLEOTIDE SEQUENCE [LARGE SCALE GENOMIC DNA]</scope>
    <source>
        <strain evidence="7 8">Vaf18</strain>
    </source>
</reference>
<protein>
    <recommendedName>
        <fullName evidence="6">HTH lysR-type domain-containing protein</fullName>
    </recommendedName>
</protein>
<accession>A0A1D7U377</accession>
<dbReference type="PROSITE" id="PS50931">
    <property type="entry name" value="HTH_LYSR"/>
    <property type="match status" value="1"/>
</dbReference>
<dbReference type="PANTHER" id="PTHR30293">
    <property type="entry name" value="TRANSCRIPTIONAL REGULATORY PROTEIN NAC-RELATED"/>
    <property type="match status" value="1"/>
</dbReference>
<evidence type="ECO:0000256" key="2">
    <source>
        <dbReference type="ARBA" id="ARBA00023015"/>
    </source>
</evidence>
<proteinExistence type="inferred from homology"/>
<dbReference type="STRING" id="1526658.BHK69_16450"/>
<dbReference type="KEGG" id="bvv:BHK69_16450"/>
<dbReference type="GO" id="GO:0003677">
    <property type="term" value="F:DNA binding"/>
    <property type="evidence" value="ECO:0007669"/>
    <property type="project" value="UniProtKB-KW"/>
</dbReference>
<gene>
    <name evidence="7" type="ORF">BHK69_16450</name>
</gene>
<keyword evidence="8" id="KW-1185">Reference proteome</keyword>
<evidence type="ECO:0000256" key="1">
    <source>
        <dbReference type="ARBA" id="ARBA00009437"/>
    </source>
</evidence>
<keyword evidence="5" id="KW-0804">Transcription</keyword>
<evidence type="ECO:0000259" key="6">
    <source>
        <dbReference type="PROSITE" id="PS50931"/>
    </source>
</evidence>
<dbReference type="InterPro" id="IPR000847">
    <property type="entry name" value="LysR_HTH_N"/>
</dbReference>
<keyword evidence="4" id="KW-0010">Activator</keyword>
<evidence type="ECO:0000313" key="8">
    <source>
        <dbReference type="Proteomes" id="UP000094969"/>
    </source>
</evidence>
<dbReference type="InterPro" id="IPR036390">
    <property type="entry name" value="WH_DNA-bd_sf"/>
</dbReference>
<dbReference type="InterPro" id="IPR036388">
    <property type="entry name" value="WH-like_DNA-bd_sf"/>
</dbReference>
<dbReference type="Pfam" id="PF00126">
    <property type="entry name" value="HTH_1"/>
    <property type="match status" value="1"/>
</dbReference>
<evidence type="ECO:0000256" key="3">
    <source>
        <dbReference type="ARBA" id="ARBA00023125"/>
    </source>
</evidence>
<evidence type="ECO:0000256" key="5">
    <source>
        <dbReference type="ARBA" id="ARBA00023163"/>
    </source>
</evidence>
<evidence type="ECO:0000313" key="7">
    <source>
        <dbReference type="EMBL" id="AOO81827.1"/>
    </source>
</evidence>
<dbReference type="CDD" id="cd08433">
    <property type="entry name" value="PBP2_Nac"/>
    <property type="match status" value="1"/>
</dbReference>
<dbReference type="SUPFAM" id="SSF46785">
    <property type="entry name" value="Winged helix' DNA-binding domain"/>
    <property type="match status" value="1"/>
</dbReference>
<dbReference type="Proteomes" id="UP000094969">
    <property type="component" value="Chromosome"/>
</dbReference>
<keyword evidence="2" id="KW-0805">Transcription regulation</keyword>
<evidence type="ECO:0000256" key="4">
    <source>
        <dbReference type="ARBA" id="ARBA00023159"/>
    </source>
</evidence>
<name>A0A1D7U377_9HYPH</name>
<dbReference type="OrthoDB" id="8479357at2"/>
<dbReference type="PANTHER" id="PTHR30293:SF0">
    <property type="entry name" value="NITROGEN ASSIMILATION REGULATORY PROTEIN NAC"/>
    <property type="match status" value="1"/>
</dbReference>
<dbReference type="Gene3D" id="3.40.190.10">
    <property type="entry name" value="Periplasmic binding protein-like II"/>
    <property type="match status" value="2"/>
</dbReference>
<sequence>MDLRQLRYFTAIVEQGSFSKAATKLRVAQPALSQHLRHMEDELGVALLHRGTRGVLPTEAGERLLLRARAILAEFAELRDSVRGEAAAPGGEVRIGLPGTVSEQFSVPLIQAARERYPAVRIRIAEAMSGFVLDWLRRGEVDLAVIYAISDPKGLGIHHILTEELCLFGPPALDAVKTPPGGTVTLAEAAAVDLILPGIGHGLRDQIDEAAAGVGATIQPAIEIESYTQIKRLAERGLGYGILPRMAVRAQEKAGLFQTWRIEQPSLYRKVYLAYSTERPMPAAARAIGQLSWEILRGLVSDESWTATLGEDGDPPALYG</sequence>
<dbReference type="GO" id="GO:0003700">
    <property type="term" value="F:DNA-binding transcription factor activity"/>
    <property type="evidence" value="ECO:0007669"/>
    <property type="project" value="InterPro"/>
</dbReference>
<dbReference type="SUPFAM" id="SSF53850">
    <property type="entry name" value="Periplasmic binding protein-like II"/>
    <property type="match status" value="1"/>
</dbReference>
<dbReference type="AlphaFoldDB" id="A0A1D7U377"/>
<dbReference type="FunFam" id="1.10.10.10:FF:000001">
    <property type="entry name" value="LysR family transcriptional regulator"/>
    <property type="match status" value="1"/>
</dbReference>
<feature type="domain" description="HTH lysR-type" evidence="6">
    <location>
        <begin position="1"/>
        <end position="58"/>
    </location>
</feature>
<dbReference type="InterPro" id="IPR005119">
    <property type="entry name" value="LysR_subst-bd"/>
</dbReference>
<organism evidence="7 8">
    <name type="scientific">Bosea vaviloviae</name>
    <dbReference type="NCBI Taxonomy" id="1526658"/>
    <lineage>
        <taxon>Bacteria</taxon>
        <taxon>Pseudomonadati</taxon>
        <taxon>Pseudomonadota</taxon>
        <taxon>Alphaproteobacteria</taxon>
        <taxon>Hyphomicrobiales</taxon>
        <taxon>Boseaceae</taxon>
        <taxon>Bosea</taxon>
    </lineage>
</organism>
<comment type="similarity">
    <text evidence="1">Belongs to the LysR transcriptional regulatory family.</text>
</comment>
<dbReference type="PRINTS" id="PR00039">
    <property type="entry name" value="HTHLYSR"/>
</dbReference>
<dbReference type="RefSeq" id="WP_069691037.1">
    <property type="nucleotide sequence ID" value="NZ_CP017147.1"/>
</dbReference>